<comment type="caution">
    <text evidence="1">The sequence shown here is derived from an EMBL/GenBank/DDBJ whole genome shotgun (WGS) entry which is preliminary data.</text>
</comment>
<protein>
    <submittedName>
        <fullName evidence="1">Gm14862 protein</fullName>
    </submittedName>
</protein>
<dbReference type="EMBL" id="CALSGD010000624">
    <property type="protein sequence ID" value="CAH6779647.1"/>
    <property type="molecule type" value="Genomic_DNA"/>
</dbReference>
<reference evidence="1" key="1">
    <citation type="submission" date="2022-06" db="EMBL/GenBank/DDBJ databases">
        <authorList>
            <person name="Andreotti S."/>
            <person name="Wyler E."/>
        </authorList>
    </citation>
    <scope>NUCLEOTIDE SEQUENCE</scope>
</reference>
<gene>
    <name evidence="1" type="primary">Gm14862</name>
    <name evidence="1" type="ORF">PHOROB_LOCUS3160</name>
</gene>
<dbReference type="AlphaFoldDB" id="A0AAU9Z0U0"/>
<sequence length="59" mass="6532">MWQAEKLRHSLCASEVKGPVFRQQCVGDLEHRGTNGPVRSLSRWSLQAQVASCNSVPVP</sequence>
<keyword evidence="2" id="KW-1185">Reference proteome</keyword>
<organism evidence="1 2">
    <name type="scientific">Phodopus roborovskii</name>
    <name type="common">Roborovski's desert hamster</name>
    <name type="synonym">Cricetulus roborovskii</name>
    <dbReference type="NCBI Taxonomy" id="109678"/>
    <lineage>
        <taxon>Eukaryota</taxon>
        <taxon>Metazoa</taxon>
        <taxon>Chordata</taxon>
        <taxon>Craniata</taxon>
        <taxon>Vertebrata</taxon>
        <taxon>Euteleostomi</taxon>
        <taxon>Mammalia</taxon>
        <taxon>Eutheria</taxon>
        <taxon>Euarchontoglires</taxon>
        <taxon>Glires</taxon>
        <taxon>Rodentia</taxon>
        <taxon>Myomorpha</taxon>
        <taxon>Muroidea</taxon>
        <taxon>Cricetidae</taxon>
        <taxon>Cricetinae</taxon>
        <taxon>Phodopus</taxon>
    </lineage>
</organism>
<dbReference type="Proteomes" id="UP001152836">
    <property type="component" value="Unassembled WGS sequence"/>
</dbReference>
<evidence type="ECO:0000313" key="2">
    <source>
        <dbReference type="Proteomes" id="UP001152836"/>
    </source>
</evidence>
<evidence type="ECO:0000313" key="1">
    <source>
        <dbReference type="EMBL" id="CAH6779647.1"/>
    </source>
</evidence>
<proteinExistence type="predicted"/>
<accession>A0AAU9Z0U0</accession>
<name>A0AAU9Z0U0_PHORO</name>